<evidence type="ECO:0000313" key="1">
    <source>
        <dbReference type="EMBL" id="KAH7679567.1"/>
    </source>
</evidence>
<evidence type="ECO:0000313" key="2">
    <source>
        <dbReference type="Proteomes" id="UP000827976"/>
    </source>
</evidence>
<protein>
    <submittedName>
        <fullName evidence="1">EF-hand-containing protein</fullName>
    </submittedName>
</protein>
<reference evidence="2" key="1">
    <citation type="journal article" date="2022" name="Nat. Commun.">
        <title>Chromosome evolution and the genetic basis of agronomically important traits in greater yam.</title>
        <authorList>
            <person name="Bredeson J.V."/>
            <person name="Lyons J.B."/>
            <person name="Oniyinde I.O."/>
            <person name="Okereke N.R."/>
            <person name="Kolade O."/>
            <person name="Nnabue I."/>
            <person name="Nwadili C.O."/>
            <person name="Hribova E."/>
            <person name="Parker M."/>
            <person name="Nwogha J."/>
            <person name="Shu S."/>
            <person name="Carlson J."/>
            <person name="Kariba R."/>
            <person name="Muthemba S."/>
            <person name="Knop K."/>
            <person name="Barton G.J."/>
            <person name="Sherwood A.V."/>
            <person name="Lopez-Montes A."/>
            <person name="Asiedu R."/>
            <person name="Jamnadass R."/>
            <person name="Muchugi A."/>
            <person name="Goodstein D."/>
            <person name="Egesi C.N."/>
            <person name="Featherston J."/>
            <person name="Asfaw A."/>
            <person name="Simpson G.G."/>
            <person name="Dolezel J."/>
            <person name="Hendre P.S."/>
            <person name="Van Deynze A."/>
            <person name="Kumar P.L."/>
            <person name="Obidiegwu J.E."/>
            <person name="Bhattacharjee R."/>
            <person name="Rokhsar D.S."/>
        </authorList>
    </citation>
    <scope>NUCLEOTIDE SEQUENCE [LARGE SCALE GENOMIC DNA]</scope>
    <source>
        <strain evidence="2">cv. TDa95/00328</strain>
    </source>
</reference>
<keyword evidence="2" id="KW-1185">Reference proteome</keyword>
<accession>A0ACB7VXY1</accession>
<dbReference type="Proteomes" id="UP000827976">
    <property type="component" value="Chromosome 6"/>
</dbReference>
<proteinExistence type="predicted"/>
<name>A0ACB7VXY1_DIOAL</name>
<comment type="caution">
    <text evidence="1">The sequence shown here is derived from an EMBL/GenBank/DDBJ whole genome shotgun (WGS) entry which is preliminary data.</text>
</comment>
<sequence length="99" mass="11662">MRLKFSQNIYSYNYGMSKEEFKNWLKSLDRDGDGKLEIKDLRRATRDMLVLNFSFYKAWRAMQAADLNGDGYIHLDNDGEVQALMNYARNKWGIVINDV</sequence>
<organism evidence="1 2">
    <name type="scientific">Dioscorea alata</name>
    <name type="common">Purple yam</name>
    <dbReference type="NCBI Taxonomy" id="55571"/>
    <lineage>
        <taxon>Eukaryota</taxon>
        <taxon>Viridiplantae</taxon>
        <taxon>Streptophyta</taxon>
        <taxon>Embryophyta</taxon>
        <taxon>Tracheophyta</taxon>
        <taxon>Spermatophyta</taxon>
        <taxon>Magnoliopsida</taxon>
        <taxon>Liliopsida</taxon>
        <taxon>Dioscoreales</taxon>
        <taxon>Dioscoreaceae</taxon>
        <taxon>Dioscorea</taxon>
    </lineage>
</organism>
<gene>
    <name evidence="1" type="ORF">IHE45_06G067000</name>
</gene>
<dbReference type="EMBL" id="CM037016">
    <property type="protein sequence ID" value="KAH7679567.1"/>
    <property type="molecule type" value="Genomic_DNA"/>
</dbReference>